<comment type="caution">
    <text evidence="1">The sequence shown here is derived from an EMBL/GenBank/DDBJ whole genome shotgun (WGS) entry which is preliminary data.</text>
</comment>
<dbReference type="EMBL" id="RXMA01000001">
    <property type="protein sequence ID" value="RTR24341.1"/>
    <property type="molecule type" value="Genomic_DNA"/>
</dbReference>
<protein>
    <submittedName>
        <fullName evidence="1">Uncharacterized protein</fullName>
    </submittedName>
</protein>
<reference evidence="1 2" key="1">
    <citation type="submission" date="2018-12" db="EMBL/GenBank/DDBJ databases">
        <authorList>
            <person name="Yang Y."/>
        </authorList>
    </citation>
    <scope>NUCLEOTIDE SEQUENCE [LARGE SCALE GENOMIC DNA]</scope>
    <source>
        <strain evidence="1 2">L-25-5w-1</strain>
    </source>
</reference>
<proteinExistence type="predicted"/>
<evidence type="ECO:0000313" key="1">
    <source>
        <dbReference type="EMBL" id="RTR24341.1"/>
    </source>
</evidence>
<evidence type="ECO:0000313" key="2">
    <source>
        <dbReference type="Proteomes" id="UP000277007"/>
    </source>
</evidence>
<sequence length="98" mass="11248">MQHWLDDDAALCSIEILAEAVERACVPGIVELRMLRNALREALRSKTPEAVKTAFGMFARVDRDYRRRIAHEALTLASEQKGRFAPRERAVRRTRLVT</sequence>
<name>A0A3S0K7Z1_9PROT</name>
<dbReference type="RefSeq" id="WP_126611197.1">
    <property type="nucleotide sequence ID" value="NZ_JBHUCY010000008.1"/>
</dbReference>
<accession>A0A3S0K7Z1</accession>
<dbReference type="OrthoDB" id="7306662at2"/>
<organism evidence="1 2">
    <name type="scientific">Azospirillum griseum</name>
    <dbReference type="NCBI Taxonomy" id="2496639"/>
    <lineage>
        <taxon>Bacteria</taxon>
        <taxon>Pseudomonadati</taxon>
        <taxon>Pseudomonadota</taxon>
        <taxon>Alphaproteobacteria</taxon>
        <taxon>Rhodospirillales</taxon>
        <taxon>Azospirillaceae</taxon>
        <taxon>Azospirillum</taxon>
    </lineage>
</organism>
<dbReference type="AlphaFoldDB" id="A0A3S0K7Z1"/>
<keyword evidence="2" id="KW-1185">Reference proteome</keyword>
<gene>
    <name evidence="1" type="ORF">EJ903_00765</name>
</gene>
<dbReference type="Proteomes" id="UP000277007">
    <property type="component" value="Unassembled WGS sequence"/>
</dbReference>